<evidence type="ECO:0000313" key="2">
    <source>
        <dbReference type="EMBL" id="MBV0925716.1"/>
    </source>
</evidence>
<evidence type="ECO:0000313" key="3">
    <source>
        <dbReference type="Proteomes" id="UP000766550"/>
    </source>
</evidence>
<name>A0A8J7YEE3_9EURY</name>
<reference evidence="2 3" key="1">
    <citation type="submission" date="2021-06" db="EMBL/GenBank/DDBJ databases">
        <title>New haloarchaea isolates fom saline soil.</title>
        <authorList>
            <person name="Duran-Viseras A."/>
            <person name="Sanchez-Porro C.S."/>
            <person name="Ventosa A."/>
        </authorList>
    </citation>
    <scope>NUCLEOTIDE SEQUENCE [LARGE SCALE GENOMIC DNA]</scope>
    <source>
        <strain evidence="2 3">JCM 183640</strain>
    </source>
</reference>
<dbReference type="AlphaFoldDB" id="A0A8J7YEE3"/>
<dbReference type="Proteomes" id="UP000766550">
    <property type="component" value="Unassembled WGS sequence"/>
</dbReference>
<feature type="region of interest" description="Disordered" evidence="1">
    <location>
        <begin position="183"/>
        <end position="206"/>
    </location>
</feature>
<gene>
    <name evidence="2" type="ORF">KTS45_16045</name>
</gene>
<comment type="caution">
    <text evidence="2">The sequence shown here is derived from an EMBL/GenBank/DDBJ whole genome shotgun (WGS) entry which is preliminary data.</text>
</comment>
<organism evidence="2 3">
    <name type="scientific">Haloarcula limicola</name>
    <dbReference type="NCBI Taxonomy" id="1429915"/>
    <lineage>
        <taxon>Archaea</taxon>
        <taxon>Methanobacteriati</taxon>
        <taxon>Methanobacteriota</taxon>
        <taxon>Stenosarchaea group</taxon>
        <taxon>Halobacteria</taxon>
        <taxon>Halobacteriales</taxon>
        <taxon>Haloarculaceae</taxon>
        <taxon>Haloarcula</taxon>
    </lineage>
</organism>
<keyword evidence="3" id="KW-1185">Reference proteome</keyword>
<feature type="compositionally biased region" description="Acidic residues" evidence="1">
    <location>
        <begin position="188"/>
        <end position="206"/>
    </location>
</feature>
<protein>
    <submittedName>
        <fullName evidence="2">Conditioned medium-induced protein 4</fullName>
    </submittedName>
</protein>
<proteinExistence type="predicted"/>
<accession>A0A8J7YEE3</accession>
<sequence>MDEKTEELRDIFMDVSEEGTVTESQEATHGTLADVDETELDDRLVDVISRMRERYEFRTDLGDDALVTLVRAFYEGREDDDIADELGVAAAAATDARLDLHLFRDSDTDADFDVTAFRRRIVEDDPTDDELVAAFAVSEAEIAHYRRVVEAQAAARQVSHRFRSEFEDVLSDAGLSTRMTESLRQDGLDEATEDIDSLDSDADVSM</sequence>
<dbReference type="RefSeq" id="WP_162318525.1">
    <property type="nucleotide sequence ID" value="NZ_JAHQXF010000002.1"/>
</dbReference>
<dbReference type="OrthoDB" id="146450at2157"/>
<evidence type="ECO:0000256" key="1">
    <source>
        <dbReference type="SAM" id="MobiDB-lite"/>
    </source>
</evidence>
<dbReference type="EMBL" id="JAHQXF010000002">
    <property type="protein sequence ID" value="MBV0925716.1"/>
    <property type="molecule type" value="Genomic_DNA"/>
</dbReference>